<dbReference type="RefSeq" id="XP_040756066.1">
    <property type="nucleotide sequence ID" value="XM_040898175.1"/>
</dbReference>
<keyword evidence="14" id="KW-0408">Iron</keyword>
<evidence type="ECO:0000256" key="13">
    <source>
        <dbReference type="ARBA" id="ARBA00022989"/>
    </source>
</evidence>
<keyword evidence="4" id="KW-0813">Transport</keyword>
<dbReference type="InterPro" id="IPR003958">
    <property type="entry name" value="CBFA_NFYB_domain"/>
</dbReference>
<dbReference type="PANTHER" id="PTHR10134">
    <property type="entry name" value="CYTOCHROME B-C1 COMPLEX SUBUNIT RIESKE, MITOCHONDRIAL"/>
    <property type="match status" value="1"/>
</dbReference>
<dbReference type="NCBIfam" id="TIGR01416">
    <property type="entry name" value="Rieske_proteo"/>
    <property type="match status" value="1"/>
</dbReference>
<keyword evidence="16" id="KW-0496">Mitochondrion</keyword>
<dbReference type="InterPro" id="IPR009072">
    <property type="entry name" value="Histone-fold"/>
</dbReference>
<comment type="catalytic activity">
    <reaction evidence="19">
        <text>a quinol + 2 Fe(III)-[cytochrome c](out) = a quinone + 2 Fe(II)-[cytochrome c](out) + 2 H(+)(out)</text>
        <dbReference type="Rhea" id="RHEA:11484"/>
        <dbReference type="Rhea" id="RHEA-COMP:10350"/>
        <dbReference type="Rhea" id="RHEA-COMP:14399"/>
        <dbReference type="ChEBI" id="CHEBI:15378"/>
        <dbReference type="ChEBI" id="CHEBI:24646"/>
        <dbReference type="ChEBI" id="CHEBI:29033"/>
        <dbReference type="ChEBI" id="CHEBI:29034"/>
        <dbReference type="ChEBI" id="CHEBI:132124"/>
        <dbReference type="EC" id="7.1.1.8"/>
    </reaction>
</comment>
<evidence type="ECO:0000256" key="14">
    <source>
        <dbReference type="ARBA" id="ARBA00023004"/>
    </source>
</evidence>
<dbReference type="InterPro" id="IPR005805">
    <property type="entry name" value="Rieske_Fe-S_prot_C"/>
</dbReference>
<evidence type="ECO:0000256" key="5">
    <source>
        <dbReference type="ARBA" id="ARBA00022660"/>
    </source>
</evidence>
<evidence type="ECO:0000256" key="17">
    <source>
        <dbReference type="ARBA" id="ARBA00023136"/>
    </source>
</evidence>
<evidence type="ECO:0000256" key="22">
    <source>
        <dbReference type="SAM" id="MobiDB-lite"/>
    </source>
</evidence>
<dbReference type="FunFam" id="2.102.10.10:FF:000001">
    <property type="entry name" value="Cytochrome b-c1 complex subunit Rieske, mitochondrial"/>
    <property type="match status" value="1"/>
</dbReference>
<evidence type="ECO:0000313" key="25">
    <source>
        <dbReference type="Proteomes" id="UP000244073"/>
    </source>
</evidence>
<dbReference type="InterPro" id="IPR017941">
    <property type="entry name" value="Rieske_2Fe-2S"/>
</dbReference>
<dbReference type="FunFam" id="1.20.5.270:FF:000002">
    <property type="entry name" value="Cytochrome b-c1 complex subunit Rieske, mitochondrial"/>
    <property type="match status" value="1"/>
</dbReference>
<keyword evidence="18" id="KW-1015">Disulfide bond</keyword>
<keyword evidence="5" id="KW-0679">Respiratory chain</keyword>
<dbReference type="Pfam" id="PF00355">
    <property type="entry name" value="Rieske"/>
    <property type="match status" value="1"/>
</dbReference>
<evidence type="ECO:0000256" key="15">
    <source>
        <dbReference type="ARBA" id="ARBA00023014"/>
    </source>
</evidence>
<dbReference type="InterPro" id="IPR004192">
    <property type="entry name" value="Rieske_TM"/>
</dbReference>
<dbReference type="OrthoDB" id="1637982at2759"/>
<keyword evidence="10" id="KW-0809">Transit peptide</keyword>
<dbReference type="SUPFAM" id="SSF50022">
    <property type="entry name" value="ISP domain"/>
    <property type="match status" value="1"/>
</dbReference>
<evidence type="ECO:0000256" key="9">
    <source>
        <dbReference type="ARBA" id="ARBA00022792"/>
    </source>
</evidence>
<evidence type="ECO:0000256" key="4">
    <source>
        <dbReference type="ARBA" id="ARBA00022448"/>
    </source>
</evidence>
<feature type="region of interest" description="Disordered" evidence="22">
    <location>
        <begin position="115"/>
        <end position="178"/>
    </location>
</feature>
<evidence type="ECO:0000256" key="2">
    <source>
        <dbReference type="ARBA" id="ARBA00010651"/>
    </source>
</evidence>
<keyword evidence="11" id="KW-1278">Translocase</keyword>
<dbReference type="PROSITE" id="PS51296">
    <property type="entry name" value="RIESKE"/>
    <property type="match status" value="1"/>
</dbReference>
<evidence type="ECO:0000256" key="12">
    <source>
        <dbReference type="ARBA" id="ARBA00022982"/>
    </source>
</evidence>
<feature type="compositionally biased region" description="Basic and acidic residues" evidence="22">
    <location>
        <begin position="115"/>
        <end position="131"/>
    </location>
</feature>
<dbReference type="GO" id="GO:0051537">
    <property type="term" value="F:2 iron, 2 sulfur cluster binding"/>
    <property type="evidence" value="ECO:0007669"/>
    <property type="project" value="UniProtKB-KW"/>
</dbReference>
<dbReference type="GO" id="GO:0008121">
    <property type="term" value="F:quinol-cytochrome-c reductase activity"/>
    <property type="evidence" value="ECO:0007669"/>
    <property type="project" value="UniProtKB-EC"/>
</dbReference>
<comment type="subcellular location">
    <subcellularLocation>
        <location evidence="1">Mitochondrion inner membrane</location>
        <topology evidence="1">Single-pass membrane protein</topology>
    </subcellularLocation>
</comment>
<dbReference type="Gene3D" id="1.20.5.270">
    <property type="entry name" value="Ubiquinol cytochrome reductase, transmembrane domain"/>
    <property type="match status" value="1"/>
</dbReference>
<evidence type="ECO:0000256" key="21">
    <source>
        <dbReference type="ARBA" id="ARBA00072517"/>
    </source>
</evidence>
<evidence type="ECO:0000256" key="16">
    <source>
        <dbReference type="ARBA" id="ARBA00023128"/>
    </source>
</evidence>
<dbReference type="PRINTS" id="PR00162">
    <property type="entry name" value="RIESKE"/>
</dbReference>
<keyword evidence="8" id="KW-0479">Metal-binding</keyword>
<keyword evidence="9" id="KW-0999">Mitochondrion inner membrane</keyword>
<dbReference type="InterPro" id="IPR014349">
    <property type="entry name" value="Rieske_Fe-S_prot"/>
</dbReference>
<comment type="similarity">
    <text evidence="2">Belongs to the Rieske iron-sulfur protein family.</text>
</comment>
<dbReference type="GO" id="GO:0046982">
    <property type="term" value="F:protein heterodimerization activity"/>
    <property type="evidence" value="ECO:0007669"/>
    <property type="project" value="InterPro"/>
</dbReference>
<dbReference type="Gene3D" id="1.10.20.10">
    <property type="entry name" value="Histone, subunit A"/>
    <property type="match status" value="1"/>
</dbReference>
<proteinExistence type="inferred from homology"/>
<protein>
    <recommendedName>
        <fullName evidence="21">Cytochrome b-c1 complex subunit Rieske, mitochondrial</fullName>
        <ecNumber evidence="3">7.1.1.8</ecNumber>
    </recommendedName>
</protein>
<keyword evidence="13" id="KW-1133">Transmembrane helix</keyword>
<evidence type="ECO:0000256" key="3">
    <source>
        <dbReference type="ARBA" id="ARBA00012951"/>
    </source>
</evidence>
<dbReference type="CDD" id="cd03470">
    <property type="entry name" value="Rieske_cytochrome_bc1"/>
    <property type="match status" value="1"/>
</dbReference>
<gene>
    <name evidence="24" type="ORF">P175DRAFT_0506274</name>
</gene>
<evidence type="ECO:0000313" key="24">
    <source>
        <dbReference type="EMBL" id="PTU24674.1"/>
    </source>
</evidence>
<dbReference type="GO" id="GO:0005743">
    <property type="term" value="C:mitochondrial inner membrane"/>
    <property type="evidence" value="ECO:0007669"/>
    <property type="project" value="UniProtKB-SubCell"/>
</dbReference>
<evidence type="ECO:0000256" key="1">
    <source>
        <dbReference type="ARBA" id="ARBA00004434"/>
    </source>
</evidence>
<keyword evidence="17" id="KW-0472">Membrane</keyword>
<dbReference type="InterPro" id="IPR036922">
    <property type="entry name" value="Rieske_2Fe-2S_sf"/>
</dbReference>
<dbReference type="InterPro" id="IPR037008">
    <property type="entry name" value="bc1_Rieske_TM_sf"/>
</dbReference>
<evidence type="ECO:0000256" key="10">
    <source>
        <dbReference type="ARBA" id="ARBA00022946"/>
    </source>
</evidence>
<keyword evidence="6" id="KW-0812">Transmembrane</keyword>
<keyword evidence="15" id="KW-0411">Iron-sulfur</keyword>
<dbReference type="GeneID" id="63815057"/>
<dbReference type="EMBL" id="MSFN02000001">
    <property type="protein sequence ID" value="PTU24674.1"/>
    <property type="molecule type" value="Genomic_DNA"/>
</dbReference>
<name>A0A2T5M824_9EURO</name>
<evidence type="ECO:0000256" key="18">
    <source>
        <dbReference type="ARBA" id="ARBA00023157"/>
    </source>
</evidence>
<comment type="caution">
    <text evidence="24">The sequence shown here is derived from an EMBL/GenBank/DDBJ whole genome shotgun (WGS) entry which is preliminary data.</text>
</comment>
<dbReference type="CDD" id="cd23645">
    <property type="entry name" value="HFD_Dpb3-like"/>
    <property type="match status" value="1"/>
</dbReference>
<dbReference type="Pfam" id="PF00808">
    <property type="entry name" value="CBFD_NFYB_HMF"/>
    <property type="match status" value="1"/>
</dbReference>
<dbReference type="Pfam" id="PF02921">
    <property type="entry name" value="UCR_TM"/>
    <property type="match status" value="1"/>
</dbReference>
<keyword evidence="7" id="KW-0001">2Fe-2S</keyword>
<sequence length="425" mass="46534">MPTKDTKAASGPHSTYADQEITGQSALPISRIKKIIQLDEDIVQCSSNATFLVAMATELFIQYLTEQGHNVVKSERKPRKTIQYKDLATAVSRIDNLEFLADVIPKTTTYKQFKEKRAKETAKEAEVEKGQRTLNGAAPASAGDAVSETEKRIKAQAGEEKKILPHPHPLSSSKTPLPRRLNGRCPLQLIRNCSLAMSLSAASTSLLRACARQQLSPSSRAVVTSCQRNSSSFDSPFASKDSTLKIPDFSKYSSKKSPRSNQVFSYFMAGSLGLASAVGAKATVQDFLVNMSASADVLAQAKVEIGLASIPEGKNVIIKWRGKPVFIRHRTQGEITEAQDIDWKTLRDPQSDEERVQKPEWLVMLGVCTHLGCVPIGESGDFGGWFCPCHGSHYDISGRIRKGPAPLNLEVPQYNFPDEDTLVIG</sequence>
<dbReference type="Proteomes" id="UP000244073">
    <property type="component" value="Unassembled WGS sequence"/>
</dbReference>
<dbReference type="Gene3D" id="2.102.10.10">
    <property type="entry name" value="Rieske [2Fe-2S] iron-sulphur domain"/>
    <property type="match status" value="1"/>
</dbReference>
<evidence type="ECO:0000256" key="19">
    <source>
        <dbReference type="ARBA" id="ARBA00029351"/>
    </source>
</evidence>
<evidence type="ECO:0000256" key="20">
    <source>
        <dbReference type="ARBA" id="ARBA00034078"/>
    </source>
</evidence>
<feature type="compositionally biased region" description="Basic and acidic residues" evidence="22">
    <location>
        <begin position="148"/>
        <end position="163"/>
    </location>
</feature>
<accession>A0A2T5M824</accession>
<evidence type="ECO:0000256" key="8">
    <source>
        <dbReference type="ARBA" id="ARBA00022723"/>
    </source>
</evidence>
<evidence type="ECO:0000256" key="11">
    <source>
        <dbReference type="ARBA" id="ARBA00022967"/>
    </source>
</evidence>
<dbReference type="AlphaFoldDB" id="A0A2T5M824"/>
<evidence type="ECO:0000256" key="6">
    <source>
        <dbReference type="ARBA" id="ARBA00022692"/>
    </source>
</evidence>
<feature type="domain" description="Rieske" evidence="23">
    <location>
        <begin position="355"/>
        <end position="423"/>
    </location>
</feature>
<dbReference type="GO" id="GO:0046872">
    <property type="term" value="F:metal ion binding"/>
    <property type="evidence" value="ECO:0007669"/>
    <property type="project" value="UniProtKB-KW"/>
</dbReference>
<keyword evidence="12" id="KW-0249">Electron transport</keyword>
<dbReference type="SUPFAM" id="SSF47113">
    <property type="entry name" value="Histone-fold"/>
    <property type="match status" value="1"/>
</dbReference>
<organism evidence="24 25">
    <name type="scientific">Aspergillus ochraceoroseus IBT 24754</name>
    <dbReference type="NCBI Taxonomy" id="1392256"/>
    <lineage>
        <taxon>Eukaryota</taxon>
        <taxon>Fungi</taxon>
        <taxon>Dikarya</taxon>
        <taxon>Ascomycota</taxon>
        <taxon>Pezizomycotina</taxon>
        <taxon>Eurotiomycetes</taxon>
        <taxon>Eurotiomycetidae</taxon>
        <taxon>Eurotiales</taxon>
        <taxon>Aspergillaceae</taxon>
        <taxon>Aspergillus</taxon>
        <taxon>Aspergillus subgen. Nidulantes</taxon>
    </lineage>
</organism>
<dbReference type="EC" id="7.1.1.8" evidence="3"/>
<reference evidence="24 25" key="1">
    <citation type="journal article" date="2018" name="Proc. Natl. Acad. Sci. U.S.A.">
        <title>Linking secondary metabolites to gene clusters through genome sequencing of six diverse Aspergillus species.</title>
        <authorList>
            <person name="Kaerboelling I."/>
            <person name="Vesth T.C."/>
            <person name="Frisvad J.C."/>
            <person name="Nybo J.L."/>
            <person name="Theobald S."/>
            <person name="Kuo A."/>
            <person name="Bowyer P."/>
            <person name="Matsuda Y."/>
            <person name="Mondo S."/>
            <person name="Lyhne E.K."/>
            <person name="Kogle M.E."/>
            <person name="Clum A."/>
            <person name="Lipzen A."/>
            <person name="Salamov A."/>
            <person name="Ngan C.Y."/>
            <person name="Daum C."/>
            <person name="Chiniquy J."/>
            <person name="Barry K."/>
            <person name="LaButti K."/>
            <person name="Haridas S."/>
            <person name="Simmons B.A."/>
            <person name="Magnuson J.K."/>
            <person name="Mortensen U.H."/>
            <person name="Larsen T.O."/>
            <person name="Grigoriev I.V."/>
            <person name="Baker S.E."/>
            <person name="Andersen M.R."/>
        </authorList>
    </citation>
    <scope>NUCLEOTIDE SEQUENCE [LARGE SCALE GENOMIC DNA]</scope>
    <source>
        <strain evidence="24 25">IBT 24754</strain>
    </source>
</reference>
<evidence type="ECO:0000256" key="7">
    <source>
        <dbReference type="ARBA" id="ARBA00022714"/>
    </source>
</evidence>
<evidence type="ECO:0000259" key="23">
    <source>
        <dbReference type="PROSITE" id="PS51296"/>
    </source>
</evidence>
<dbReference type="SUPFAM" id="SSF81502">
    <property type="entry name" value="ISP transmembrane anchor"/>
    <property type="match status" value="1"/>
</dbReference>
<comment type="cofactor">
    <cofactor evidence="20">
        <name>[2Fe-2S] cluster</name>
        <dbReference type="ChEBI" id="CHEBI:190135"/>
    </cofactor>
</comment>
<dbReference type="VEuPathDB" id="FungiDB:P175DRAFT_0506274"/>
<dbReference type="InterPro" id="IPR006317">
    <property type="entry name" value="Ubiquinol_cyt_c_Rdtase_Fe-S-su"/>
</dbReference>